<keyword evidence="2" id="KW-0812">Transmembrane</keyword>
<evidence type="ECO:0000313" key="5">
    <source>
        <dbReference type="EMBL" id="MBB5489261.1"/>
    </source>
</evidence>
<evidence type="ECO:0000313" key="8">
    <source>
        <dbReference type="Proteomes" id="UP000579647"/>
    </source>
</evidence>
<keyword evidence="2" id="KW-0472">Membrane</keyword>
<name>A0A840WF14_9ACTN</name>
<gene>
    <name evidence="5" type="ORF">HNR07_000398</name>
    <name evidence="6" type="ORF">HNR07_003886</name>
    <name evidence="7" type="ORF">HNR07_005959</name>
</gene>
<reference evidence="7 8" key="1">
    <citation type="submission" date="2020-08" db="EMBL/GenBank/DDBJ databases">
        <title>Sequencing the genomes of 1000 actinobacteria strains.</title>
        <authorList>
            <person name="Klenk H.-P."/>
        </authorList>
    </citation>
    <scope>NUCLEOTIDE SEQUENCE [LARGE SCALE GENOMIC DNA]</scope>
    <source>
        <strain evidence="7 8">DSM 44598</strain>
    </source>
</reference>
<dbReference type="InterPro" id="IPR047952">
    <property type="entry name" value="Transpos_IS4"/>
</dbReference>
<dbReference type="GO" id="GO:0004803">
    <property type="term" value="F:transposase activity"/>
    <property type="evidence" value="ECO:0007669"/>
    <property type="project" value="InterPro"/>
</dbReference>
<dbReference type="InterPro" id="IPR024473">
    <property type="entry name" value="Transposases_IS4_N"/>
</dbReference>
<dbReference type="Pfam" id="PF01609">
    <property type="entry name" value="DDE_Tnp_1"/>
    <property type="match status" value="1"/>
</dbReference>
<feature type="region of interest" description="Disordered" evidence="1">
    <location>
        <begin position="451"/>
        <end position="474"/>
    </location>
</feature>
<dbReference type="EMBL" id="JACHDO010000001">
    <property type="protein sequence ID" value="MBB5492749.1"/>
    <property type="molecule type" value="Genomic_DNA"/>
</dbReference>
<feature type="domain" description="Transposase IS4 N-terminal" evidence="4">
    <location>
        <begin position="16"/>
        <end position="108"/>
    </location>
</feature>
<dbReference type="Pfam" id="PF13006">
    <property type="entry name" value="Nterm_IS4"/>
    <property type="match status" value="1"/>
</dbReference>
<evidence type="ECO:0000259" key="4">
    <source>
        <dbReference type="Pfam" id="PF13006"/>
    </source>
</evidence>
<dbReference type="GO" id="GO:0003677">
    <property type="term" value="F:DNA binding"/>
    <property type="evidence" value="ECO:0007669"/>
    <property type="project" value="InterPro"/>
</dbReference>
<evidence type="ECO:0000259" key="3">
    <source>
        <dbReference type="Pfam" id="PF01609"/>
    </source>
</evidence>
<evidence type="ECO:0000256" key="2">
    <source>
        <dbReference type="SAM" id="Phobius"/>
    </source>
</evidence>
<evidence type="ECO:0008006" key="9">
    <source>
        <dbReference type="Google" id="ProtNLM"/>
    </source>
</evidence>
<dbReference type="GO" id="GO:0006313">
    <property type="term" value="P:DNA transposition"/>
    <property type="evidence" value="ECO:0007669"/>
    <property type="project" value="InterPro"/>
</dbReference>
<dbReference type="AlphaFoldDB" id="A0A840WF14"/>
<comment type="caution">
    <text evidence="7">The sequence shown here is derived from an EMBL/GenBank/DDBJ whole genome shotgun (WGS) entry which is preliminary data.</text>
</comment>
<feature type="domain" description="Transposase IS4-like" evidence="3">
    <location>
        <begin position="161"/>
        <end position="343"/>
    </location>
</feature>
<sequence length="547" mass="60617">MSTRVVETAEGIFAPGHLGELTQHIPFELVDDVLARTNHLQQRLRQLPSRVGVYFLLALALFPSLGYARVWDKLVAGIQSAGTARPSEKGLRDLRRRLSPAPLKLLFETLAGPVGRPRTPGISYRHWRTVALDGCSSIKAPDQLRVRGWLGKVLRPNGWDGYPMLRLMALCETGTRSLLGAVFGPTSCGERGYARRLLPLLDASMLLLADRGFDSDDFLTQVAGTRAQLLIRLNGRRTPAVMTPLPDGSYLTRINGLTLRVIEADITATCQDGQRIASRYRLATTLLDHRHDPATTLIRLYHERWEVESAFYALRHTLLDGLVLRSQDPFGLQQEIWAQLALYQALRRAMVEATDTDASIDPDRASFTVALEAARNQVITAQGVLSCLPGTATITHAVMTGLLPRRRARLSARRVKAYTSRYRGNSTEERPLSSRNIIHLAITVHTAQTGADPRGLTCASTPPSPGGRRQGRRDRTLQLLRTAGQRTWSSKEIARSLSIDHYRSFCAQLGQWAKDGLLSKVGRGLYRLAPEWRLPAGTHDLPSQSTA</sequence>
<feature type="transmembrane region" description="Helical" evidence="2">
    <location>
        <begin position="51"/>
        <end position="71"/>
    </location>
</feature>
<dbReference type="InterPro" id="IPR012337">
    <property type="entry name" value="RNaseH-like_sf"/>
</dbReference>
<dbReference type="SUPFAM" id="SSF53098">
    <property type="entry name" value="Ribonuclease H-like"/>
    <property type="match status" value="1"/>
</dbReference>
<dbReference type="NCBIfam" id="NF033592">
    <property type="entry name" value="transpos_IS4_1"/>
    <property type="match status" value="1"/>
</dbReference>
<accession>A0A840WF14</accession>
<keyword evidence="8" id="KW-1185">Reference proteome</keyword>
<evidence type="ECO:0000256" key="1">
    <source>
        <dbReference type="SAM" id="MobiDB-lite"/>
    </source>
</evidence>
<keyword evidence="2" id="KW-1133">Transmembrane helix</keyword>
<organism evidence="7 8">
    <name type="scientific">Nocardiopsis metallicus</name>
    <dbReference type="NCBI Taxonomy" id="179819"/>
    <lineage>
        <taxon>Bacteria</taxon>
        <taxon>Bacillati</taxon>
        <taxon>Actinomycetota</taxon>
        <taxon>Actinomycetes</taxon>
        <taxon>Streptosporangiales</taxon>
        <taxon>Nocardiopsidaceae</taxon>
        <taxon>Nocardiopsis</taxon>
    </lineage>
</organism>
<proteinExistence type="predicted"/>
<protein>
    <recommendedName>
        <fullName evidence="9">Transposase</fullName>
    </recommendedName>
</protein>
<evidence type="ECO:0000313" key="7">
    <source>
        <dbReference type="EMBL" id="MBB5494822.1"/>
    </source>
</evidence>
<dbReference type="EMBL" id="JACHDO010000001">
    <property type="protein sequence ID" value="MBB5494822.1"/>
    <property type="molecule type" value="Genomic_DNA"/>
</dbReference>
<dbReference type="InterPro" id="IPR002559">
    <property type="entry name" value="Transposase_11"/>
</dbReference>
<dbReference type="Proteomes" id="UP000579647">
    <property type="component" value="Unassembled WGS sequence"/>
</dbReference>
<evidence type="ECO:0000313" key="6">
    <source>
        <dbReference type="EMBL" id="MBB5492749.1"/>
    </source>
</evidence>
<dbReference type="EMBL" id="JACHDO010000001">
    <property type="protein sequence ID" value="MBB5489261.1"/>
    <property type="molecule type" value="Genomic_DNA"/>
</dbReference>